<organism evidence="2 3">
    <name type="scientific">Meridianimarinicoccus aquatilis</name>
    <dbReference type="NCBI Taxonomy" id="2552766"/>
    <lineage>
        <taxon>Bacteria</taxon>
        <taxon>Pseudomonadati</taxon>
        <taxon>Pseudomonadota</taxon>
        <taxon>Alphaproteobacteria</taxon>
        <taxon>Rhodobacterales</taxon>
        <taxon>Paracoccaceae</taxon>
        <taxon>Meridianimarinicoccus</taxon>
    </lineage>
</organism>
<name>A0A4R6AZI1_9RHOB</name>
<dbReference type="PANTHER" id="PTHR11895:SF151">
    <property type="entry name" value="GLUTAMYL-TRNA(GLN) AMIDOTRANSFERASE SUBUNIT A"/>
    <property type="match status" value="1"/>
</dbReference>
<accession>A0A4R6AZI1</accession>
<dbReference type="InterPro" id="IPR036928">
    <property type="entry name" value="AS_sf"/>
</dbReference>
<evidence type="ECO:0000313" key="2">
    <source>
        <dbReference type="EMBL" id="TDL87846.1"/>
    </source>
</evidence>
<proteinExistence type="predicted"/>
<dbReference type="InterPro" id="IPR023631">
    <property type="entry name" value="Amidase_dom"/>
</dbReference>
<dbReference type="Pfam" id="PF01425">
    <property type="entry name" value="Amidase"/>
    <property type="match status" value="1"/>
</dbReference>
<dbReference type="RefSeq" id="WP_133342820.1">
    <property type="nucleotide sequence ID" value="NZ_SMZO01000020.1"/>
</dbReference>
<dbReference type="AlphaFoldDB" id="A0A4R6AZI1"/>
<dbReference type="SUPFAM" id="SSF75304">
    <property type="entry name" value="Amidase signature (AS) enzymes"/>
    <property type="match status" value="1"/>
</dbReference>
<dbReference type="OrthoDB" id="9777859at2"/>
<dbReference type="PANTHER" id="PTHR11895">
    <property type="entry name" value="TRANSAMIDASE"/>
    <property type="match status" value="1"/>
</dbReference>
<dbReference type="GO" id="GO:0003824">
    <property type="term" value="F:catalytic activity"/>
    <property type="evidence" value="ECO:0007669"/>
    <property type="project" value="InterPro"/>
</dbReference>
<keyword evidence="3" id="KW-1185">Reference proteome</keyword>
<evidence type="ECO:0000313" key="3">
    <source>
        <dbReference type="Proteomes" id="UP000294562"/>
    </source>
</evidence>
<dbReference type="Gene3D" id="3.90.1300.10">
    <property type="entry name" value="Amidase signature (AS) domain"/>
    <property type="match status" value="1"/>
</dbReference>
<reference evidence="2 3" key="1">
    <citation type="submission" date="2019-03" db="EMBL/GenBank/DDBJ databases">
        <title>Rhodobacteraceae bacterium SM1902, a new member of the family Rhodobacteraceae isolated from Yantai.</title>
        <authorList>
            <person name="Sun Y."/>
        </authorList>
    </citation>
    <scope>NUCLEOTIDE SEQUENCE [LARGE SCALE GENOMIC DNA]</scope>
    <source>
        <strain evidence="2 3">SM1902</strain>
    </source>
</reference>
<sequence>MALDRTNLLAIDACTLRDRLATGAIRAIDLLEAYLAQIAEREPEVQAFAWIDPEHARKQAAALDEHRLRGRPTGPLHGLPIALKDVIDTVGIPTENGSVLDAGRKPMHDAFVTERLKAAGAIIIGKTVTTQLAFMDPGPTRNPHNLAHTPGGSSQGSAAAVAAAMVPLAIGTQTGGSVIRPASFCGVTGYKPTFGAIPRRGVLPQSPSLDTVGVFARSPAEAAMLAEVLFGYDAGDPATTLAPHPDLYRTAISEPPLKPVFAIVQPPGWKTADPDLRAAFDELAEELGEQAFVAPLPTVFDNAATIRARINFAEMARCYYTYGRDGGDQLGPQVRAAIDEGNTVLARDYLSALDMPKIMNAALEEIFERCDAILCPAATGPAPKGLKSTGDAIFNGLWTLCGTPAITIPAFTSASGLPMGLQLVAARGNDARLLRNANWLHTQIDQP</sequence>
<evidence type="ECO:0000259" key="1">
    <source>
        <dbReference type="Pfam" id="PF01425"/>
    </source>
</evidence>
<feature type="domain" description="Amidase" evidence="1">
    <location>
        <begin position="29"/>
        <end position="434"/>
    </location>
</feature>
<protein>
    <submittedName>
        <fullName evidence="2">Amidase</fullName>
    </submittedName>
</protein>
<dbReference type="EMBL" id="SMZO01000020">
    <property type="protein sequence ID" value="TDL87846.1"/>
    <property type="molecule type" value="Genomic_DNA"/>
</dbReference>
<dbReference type="Proteomes" id="UP000294562">
    <property type="component" value="Unassembled WGS sequence"/>
</dbReference>
<comment type="caution">
    <text evidence="2">The sequence shown here is derived from an EMBL/GenBank/DDBJ whole genome shotgun (WGS) entry which is preliminary data.</text>
</comment>
<gene>
    <name evidence="2" type="ORF">E2L05_10260</name>
</gene>
<dbReference type="InterPro" id="IPR000120">
    <property type="entry name" value="Amidase"/>
</dbReference>